<keyword evidence="10" id="KW-0472">Membrane</keyword>
<dbReference type="PANTHER" id="PTHR44936">
    <property type="entry name" value="SENSOR PROTEIN CREC"/>
    <property type="match status" value="1"/>
</dbReference>
<keyword evidence="6" id="KW-0808">Transferase</keyword>
<dbReference type="InterPro" id="IPR036890">
    <property type="entry name" value="HATPase_C_sf"/>
</dbReference>
<dbReference type="InterPro" id="IPR047770">
    <property type="entry name" value="RegB"/>
</dbReference>
<evidence type="ECO:0000256" key="6">
    <source>
        <dbReference type="ARBA" id="ARBA00022679"/>
    </source>
</evidence>
<feature type="domain" description="Histidine kinase" evidence="11">
    <location>
        <begin position="216"/>
        <end position="427"/>
    </location>
</feature>
<evidence type="ECO:0000256" key="5">
    <source>
        <dbReference type="ARBA" id="ARBA00022553"/>
    </source>
</evidence>
<dbReference type="InterPro" id="IPR050980">
    <property type="entry name" value="2C_sensor_his_kinase"/>
</dbReference>
<dbReference type="Pfam" id="PF02518">
    <property type="entry name" value="HATPase_c"/>
    <property type="match status" value="1"/>
</dbReference>
<dbReference type="Gene3D" id="1.10.287.130">
    <property type="match status" value="1"/>
</dbReference>
<evidence type="ECO:0000256" key="1">
    <source>
        <dbReference type="ARBA" id="ARBA00000085"/>
    </source>
</evidence>
<dbReference type="GO" id="GO:0005524">
    <property type="term" value="F:ATP binding"/>
    <property type="evidence" value="ECO:0007669"/>
    <property type="project" value="UniProtKB-KW"/>
</dbReference>
<dbReference type="InterPro" id="IPR003661">
    <property type="entry name" value="HisK_dim/P_dom"/>
</dbReference>
<keyword evidence="4" id="KW-1003">Cell membrane</keyword>
<evidence type="ECO:0000313" key="12">
    <source>
        <dbReference type="EMBL" id="MCT8992011.1"/>
    </source>
</evidence>
<feature type="transmembrane region" description="Helical" evidence="10">
    <location>
        <begin position="159"/>
        <end position="181"/>
    </location>
</feature>
<dbReference type="GO" id="GO:0000155">
    <property type="term" value="F:phosphorelay sensor kinase activity"/>
    <property type="evidence" value="ECO:0007669"/>
    <property type="project" value="InterPro"/>
</dbReference>
<dbReference type="NCBIfam" id="NF033792">
    <property type="entry name" value="ActS_PrrB_HisK"/>
    <property type="match status" value="1"/>
</dbReference>
<proteinExistence type="predicted"/>
<dbReference type="InterPro" id="IPR003594">
    <property type="entry name" value="HATPase_dom"/>
</dbReference>
<dbReference type="GO" id="GO:0005886">
    <property type="term" value="C:plasma membrane"/>
    <property type="evidence" value="ECO:0007669"/>
    <property type="project" value="UniProtKB-SubCell"/>
</dbReference>
<accession>A0A9X2XBY8</accession>
<dbReference type="CDD" id="cd00082">
    <property type="entry name" value="HisKA"/>
    <property type="match status" value="1"/>
</dbReference>
<evidence type="ECO:0000256" key="10">
    <source>
        <dbReference type="SAM" id="Phobius"/>
    </source>
</evidence>
<dbReference type="SMART" id="SM00387">
    <property type="entry name" value="HATPase_c"/>
    <property type="match status" value="1"/>
</dbReference>
<dbReference type="SMART" id="SM00388">
    <property type="entry name" value="HisKA"/>
    <property type="match status" value="1"/>
</dbReference>
<comment type="subcellular location">
    <subcellularLocation>
        <location evidence="2">Cell membrane</location>
        <topology evidence="2">Multi-pass membrane protein</topology>
    </subcellularLocation>
</comment>
<keyword evidence="10" id="KW-0812">Transmembrane</keyword>
<dbReference type="InterPro" id="IPR005467">
    <property type="entry name" value="His_kinase_dom"/>
</dbReference>
<name>A0A9X2XBY8_9HYPH</name>
<evidence type="ECO:0000256" key="9">
    <source>
        <dbReference type="ARBA" id="ARBA00022840"/>
    </source>
</evidence>
<protein>
    <recommendedName>
        <fullName evidence="3">histidine kinase</fullName>
        <ecNumber evidence="3">2.7.13.3</ecNumber>
    </recommendedName>
</protein>
<feature type="transmembrane region" description="Helical" evidence="10">
    <location>
        <begin position="123"/>
        <end position="147"/>
    </location>
</feature>
<evidence type="ECO:0000256" key="4">
    <source>
        <dbReference type="ARBA" id="ARBA00022475"/>
    </source>
</evidence>
<dbReference type="RefSeq" id="WP_261516962.1">
    <property type="nucleotide sequence ID" value="NZ_JAODNV010000022.1"/>
</dbReference>
<keyword evidence="8 12" id="KW-0418">Kinase</keyword>
<dbReference type="EMBL" id="JAODNV010000022">
    <property type="protein sequence ID" value="MCT8992011.1"/>
    <property type="molecule type" value="Genomic_DNA"/>
</dbReference>
<dbReference type="AlphaFoldDB" id="A0A9X2XBY8"/>
<evidence type="ECO:0000256" key="3">
    <source>
        <dbReference type="ARBA" id="ARBA00012438"/>
    </source>
</evidence>
<feature type="transmembrane region" description="Helical" evidence="10">
    <location>
        <begin position="80"/>
        <end position="103"/>
    </location>
</feature>
<dbReference type="InterPro" id="IPR004358">
    <property type="entry name" value="Sig_transdc_His_kin-like_C"/>
</dbReference>
<organism evidence="12 13">
    <name type="scientific">Chelativorans petroleitrophicus</name>
    <dbReference type="NCBI Taxonomy" id="2975484"/>
    <lineage>
        <taxon>Bacteria</taxon>
        <taxon>Pseudomonadati</taxon>
        <taxon>Pseudomonadota</taxon>
        <taxon>Alphaproteobacteria</taxon>
        <taxon>Hyphomicrobiales</taxon>
        <taxon>Phyllobacteriaceae</taxon>
        <taxon>Chelativorans</taxon>
    </lineage>
</organism>
<keyword evidence="10" id="KW-1133">Transmembrane helix</keyword>
<comment type="caution">
    <text evidence="12">The sequence shown here is derived from an EMBL/GenBank/DDBJ whole genome shotgun (WGS) entry which is preliminary data.</text>
</comment>
<dbReference type="Gene3D" id="3.30.565.10">
    <property type="entry name" value="Histidine kinase-like ATPase, C-terminal domain"/>
    <property type="match status" value="1"/>
</dbReference>
<dbReference type="PRINTS" id="PR00344">
    <property type="entry name" value="BCTRLSENSOR"/>
</dbReference>
<comment type="catalytic activity">
    <reaction evidence="1">
        <text>ATP + protein L-histidine = ADP + protein N-phospho-L-histidine.</text>
        <dbReference type="EC" id="2.7.13.3"/>
    </reaction>
</comment>
<keyword evidence="13" id="KW-1185">Reference proteome</keyword>
<dbReference type="InterPro" id="IPR036097">
    <property type="entry name" value="HisK_dim/P_sf"/>
</dbReference>
<keyword evidence="9" id="KW-0067">ATP-binding</keyword>
<dbReference type="EC" id="2.7.13.3" evidence="3"/>
<evidence type="ECO:0000256" key="7">
    <source>
        <dbReference type="ARBA" id="ARBA00022741"/>
    </source>
</evidence>
<keyword evidence="5" id="KW-0597">Phosphoprotein</keyword>
<reference evidence="12" key="1">
    <citation type="submission" date="2022-08" db="EMBL/GenBank/DDBJ databases">
        <title>Chelativorans sichuanense sp. nov., a paraffin oil-degrading bacterium isolated from a mixture of oil-based drill cuttings and paddy soil.</title>
        <authorList>
            <person name="Yu J."/>
            <person name="Liu H."/>
            <person name="Chen Q."/>
        </authorList>
    </citation>
    <scope>NUCLEOTIDE SEQUENCE</scope>
    <source>
        <strain evidence="12">SCAU 2101</strain>
    </source>
</reference>
<dbReference type="CDD" id="cd00075">
    <property type="entry name" value="HATPase"/>
    <property type="match status" value="1"/>
</dbReference>
<dbReference type="SUPFAM" id="SSF47384">
    <property type="entry name" value="Homodimeric domain of signal transducing histidine kinase"/>
    <property type="match status" value="1"/>
</dbReference>
<evidence type="ECO:0000256" key="8">
    <source>
        <dbReference type="ARBA" id="ARBA00022777"/>
    </source>
</evidence>
<feature type="transmembrane region" description="Helical" evidence="10">
    <location>
        <begin position="48"/>
        <end position="68"/>
    </location>
</feature>
<feature type="transmembrane region" description="Helical" evidence="10">
    <location>
        <begin position="21"/>
        <end position="42"/>
    </location>
</feature>
<dbReference type="Proteomes" id="UP001149009">
    <property type="component" value="Unassembled WGS sequence"/>
</dbReference>
<dbReference type="SUPFAM" id="SSF55874">
    <property type="entry name" value="ATPase domain of HSP90 chaperone/DNA topoisomerase II/histidine kinase"/>
    <property type="match status" value="1"/>
</dbReference>
<evidence type="ECO:0000256" key="2">
    <source>
        <dbReference type="ARBA" id="ARBA00004651"/>
    </source>
</evidence>
<evidence type="ECO:0000259" key="11">
    <source>
        <dbReference type="PROSITE" id="PS50109"/>
    </source>
</evidence>
<sequence length="449" mass="48758">MLEELRAPNTRYSRSLRLSTLIRLRWLAIVGQSAAVMVVAFVMGFPLPIAPCFALIAASAWLNLYLTFRYPGAHLLPPLAALAILTFDASQLAGLLFLTGGLTNPFSLLMTVPVVISATSLPLLWTALLGVYAIGLTCLLAVFHLPLPWYPGTELAMPLVYVVGMLIAIVSSITFTGIYAYRVAEEARLLANALTATELVLQREQHISALDGLAAAAAHELGTPLATIALVAREMEKALGEDPRFREDVTLLRSQSERCREILKRLTSLSSQGEEHLARLPLTSLIEETVAPHRDFGIEIRMEPGEVSGPEPVGRRNPGVLYGLGNLVENAVDFARSQVTIKWWWNDETVRIVITDDGPGFPAEIIDRIGEPYMSRRQLQGTGGGGLGLGLFIAKTLLERSGATIEFANAGGEGKGATVDIRWPRERFLAGEGAFVRPGERLEKRGATA</sequence>
<evidence type="ECO:0000313" key="13">
    <source>
        <dbReference type="Proteomes" id="UP001149009"/>
    </source>
</evidence>
<keyword evidence="7" id="KW-0547">Nucleotide-binding</keyword>
<gene>
    <name evidence="12" type="ORF">NYR54_17240</name>
</gene>
<dbReference type="PROSITE" id="PS50109">
    <property type="entry name" value="HIS_KIN"/>
    <property type="match status" value="1"/>
</dbReference>
<dbReference type="Pfam" id="PF00512">
    <property type="entry name" value="HisKA"/>
    <property type="match status" value="1"/>
</dbReference>
<dbReference type="PANTHER" id="PTHR44936:SF10">
    <property type="entry name" value="SENSOR PROTEIN RSTB"/>
    <property type="match status" value="1"/>
</dbReference>